<accession>A0ABY9YBY7</accession>
<keyword evidence="2" id="KW-1185">Reference proteome</keyword>
<name>A0ABY9YBY7_9GAMM</name>
<protein>
    <submittedName>
        <fullName evidence="1">Uncharacterized protein</fullName>
    </submittedName>
</protein>
<proteinExistence type="predicted"/>
<dbReference type="RefSeq" id="WP_311182904.1">
    <property type="nucleotide sequence ID" value="NZ_CP115543.1"/>
</dbReference>
<dbReference type="EMBL" id="CP115543">
    <property type="protein sequence ID" value="WNH48291.1"/>
    <property type="molecule type" value="Genomic_DNA"/>
</dbReference>
<evidence type="ECO:0000313" key="1">
    <source>
        <dbReference type="EMBL" id="WNH48291.1"/>
    </source>
</evidence>
<organism evidence="1 2">
    <name type="scientific">Stenotrophomonas aracearum</name>
    <dbReference type="NCBI Taxonomy" id="3003272"/>
    <lineage>
        <taxon>Bacteria</taxon>
        <taxon>Pseudomonadati</taxon>
        <taxon>Pseudomonadota</taxon>
        <taxon>Gammaproteobacteria</taxon>
        <taxon>Lysobacterales</taxon>
        <taxon>Lysobacteraceae</taxon>
        <taxon>Stenotrophomonas</taxon>
    </lineage>
</organism>
<reference evidence="1 2" key="1">
    <citation type="submission" date="2022-12" db="EMBL/GenBank/DDBJ databases">
        <title>Two new species, Stenotrophomonas aracearum and Stenotrophomonas oahuensis, isolated from Anthurium (Araceae family) in Hawaii.</title>
        <authorList>
            <person name="Chunag S.C."/>
            <person name="Dobhal S."/>
            <person name="Alvarez A."/>
            <person name="Arif M."/>
        </authorList>
    </citation>
    <scope>NUCLEOTIDE SEQUENCE [LARGE SCALE GENOMIC DNA]</scope>
    <source>
        <strain evidence="1 2">A5588</strain>
    </source>
</reference>
<dbReference type="Proteomes" id="UP001305421">
    <property type="component" value="Chromosome"/>
</dbReference>
<evidence type="ECO:0000313" key="2">
    <source>
        <dbReference type="Proteomes" id="UP001305421"/>
    </source>
</evidence>
<gene>
    <name evidence="1" type="ORF">PDM28_16710</name>
</gene>
<sequence length="162" mass="18583">MAVNPPWKCDQCGHPIQTVEDGWVEWLNGMTDERSEGTLHELRLVHHRNASPHRERATACYHDEDEWFRTNRYTVADLPLSCFVGPDGLVTLLAWLADKRFADPNQVLEMIKRLHVPNYEAARLSFDAAIAGGAFEPRSTPTYYDQEELAAVLEWMREQDAS</sequence>